<dbReference type="AlphaFoldDB" id="A0A142BDV1"/>
<dbReference type="EMBL" id="CP013251">
    <property type="protein sequence ID" value="AMO56927.1"/>
    <property type="molecule type" value="Genomic_DNA"/>
</dbReference>
<evidence type="ECO:0000313" key="1">
    <source>
        <dbReference type="EMBL" id="AMO56927.1"/>
    </source>
</evidence>
<proteinExistence type="predicted"/>
<protein>
    <submittedName>
        <fullName evidence="1">Uncharacterized protein</fullName>
    </submittedName>
</protein>
<name>A0A142BDV1_9GAMM</name>
<gene>
    <name evidence="1" type="ORF">EZMO1_2882</name>
</gene>
<reference evidence="1 2" key="1">
    <citation type="journal article" date="2016" name="Front. Microbiol.">
        <title>Genomic Insight into the Host-Endosymbiont Relationship of Endozoicomonas montiporae CL-33(T) with its Coral Host.</title>
        <authorList>
            <person name="Ding J.-Y."/>
            <person name="Shiu J.-H."/>
            <person name="Chen W.-M."/>
            <person name="Chiang Y.-R."/>
            <person name="Tang S.-L."/>
        </authorList>
    </citation>
    <scope>NUCLEOTIDE SEQUENCE [LARGE SCALE GENOMIC DNA]</scope>
    <source>
        <strain evidence="1 2">CL-33</strain>
    </source>
</reference>
<evidence type="ECO:0000313" key="2">
    <source>
        <dbReference type="Proteomes" id="UP000071065"/>
    </source>
</evidence>
<dbReference type="Proteomes" id="UP000071065">
    <property type="component" value="Chromosome"/>
</dbReference>
<accession>A0A142BDV1</accession>
<organism evidence="1 2">
    <name type="scientific">Endozoicomonas montiporae CL-33</name>
    <dbReference type="NCBI Taxonomy" id="570277"/>
    <lineage>
        <taxon>Bacteria</taxon>
        <taxon>Pseudomonadati</taxon>
        <taxon>Pseudomonadota</taxon>
        <taxon>Gammaproteobacteria</taxon>
        <taxon>Oceanospirillales</taxon>
        <taxon>Endozoicomonadaceae</taxon>
        <taxon>Endozoicomonas</taxon>
    </lineage>
</organism>
<sequence length="360" mass="40874">MPDSAYYQVFSLLQFVTLIKSRLSDRTHITGFILLALSLKPVMTKADSEYHTSDQYLSEKDHFEARLINDFNCKKLSDTELQKELDAHSKLLLNSLLGEKLLTTPWLSCTPREENDMDSQWGSESDPAFPDNTEKHLLFNRGASESGVLNAIPFIMPVLLFSLDHLNIKGKTGYDSYALLHHLPVGLGASYYYLTRQQSYEERVSSGFQPEGSGDTIIPLMSLGYAIYEFIDSVINRSPEYLFHSSFLIAGISSAHYYGMISMVTDGLSMELSSIALHYYHKHKGTSNFNRYTVVYFISRYGMYGHISYSIVNAFLTNNDYEHYPLLTGVTHPLRIIKVSERGHCSVALIPSFKVRNISY</sequence>
<dbReference type="KEGG" id="emp:EZMO1_2882"/>
<dbReference type="PATRIC" id="fig|570277.3.peg.3112"/>